<accession>A0A2L1GLC1</accession>
<dbReference type="Proteomes" id="UP000239867">
    <property type="component" value="Chromosome"/>
</dbReference>
<dbReference type="InterPro" id="IPR008031">
    <property type="entry name" value="MtmB_MeTrfase"/>
</dbReference>
<dbReference type="RefSeq" id="WP_104935785.1">
    <property type="nucleotide sequence ID" value="NZ_CP021255.1"/>
</dbReference>
<keyword evidence="1" id="KW-0489">Methyltransferase</keyword>
<evidence type="ECO:0000313" key="1">
    <source>
        <dbReference type="EMBL" id="AVD70481.1"/>
    </source>
</evidence>
<reference evidence="1 2" key="1">
    <citation type="journal article" date="2018" name="MBio">
        <title>Insights into the evolution of host association through the isolation and characterization of a novel human periodontal pathobiont, Desulfobulbus oralis.</title>
        <authorList>
            <person name="Cross K.L."/>
            <person name="Chirania P."/>
            <person name="Xiong W."/>
            <person name="Beall C.J."/>
            <person name="Elkins J.G."/>
            <person name="Giannone R.J."/>
            <person name="Griffen A.L."/>
            <person name="Guss A.M."/>
            <person name="Hettich R.L."/>
            <person name="Joshi S.S."/>
            <person name="Mokrzan E.M."/>
            <person name="Martin R.K."/>
            <person name="Zhulin I.B."/>
            <person name="Leys E.J."/>
            <person name="Podar M."/>
        </authorList>
    </citation>
    <scope>NUCLEOTIDE SEQUENCE [LARGE SCALE GENOMIC DNA]</scope>
    <source>
        <strain evidence="1 2">ORNL</strain>
    </source>
</reference>
<dbReference type="Gene3D" id="3.20.20.460">
    <property type="entry name" value="Monomethylamine methyltransferase MtmB"/>
    <property type="match status" value="1"/>
</dbReference>
<dbReference type="AlphaFoldDB" id="A0A2L1GLC1"/>
<dbReference type="KEGG" id="deo:CAY53_02475"/>
<dbReference type="OrthoDB" id="5432188at2"/>
<evidence type="ECO:0000313" key="2">
    <source>
        <dbReference type="Proteomes" id="UP000239867"/>
    </source>
</evidence>
<sequence length="479" mass="53628">MLVGARGRMFDFWQRAESGPIAFVDNFDKKIFWPKLKEITKRYEIKYDPMKQVPATREDDDQLDRLWQAGVDLVAEVGCLCTDTRRIIEFSKKEIRDVVDNVGSSLTFGRGRDQMTCYHRGFEDYGHEKNPVVLLGRILGPADADCYWPIAMSYARVPEMDLCHFQNNLLEWHGMPITPESPWEVMSELWMVAQIKDACRQVCRPGISDGGIRCISLHAMQAAMDKSWGMSEGDHRCCLFLPHNKVEYKHLSRAMVWHTYGAPFYGIMSSYPGGLSGGPAQSAVVGVAEWILGKLLFDIPINGSWSVDAMYFSNTSKTALWCNNWQNAAVSKNTHCEPLVGGGWQMCHGLGDIRYFYEHAAGAISAVPLGHGVSAGTGGQSGMINQQGGYGVKFSADVAKAVARAKLTRVQANDLVCQLQARYQPTIDDHTAHKLGGDFRECYNMKTGEPLPWYVKLADQAKKDLTRMGLDMSDYYVTD</sequence>
<organism evidence="1 2">
    <name type="scientific">Desulfobulbus oralis</name>
    <dbReference type="NCBI Taxonomy" id="1986146"/>
    <lineage>
        <taxon>Bacteria</taxon>
        <taxon>Pseudomonadati</taxon>
        <taxon>Thermodesulfobacteriota</taxon>
        <taxon>Desulfobulbia</taxon>
        <taxon>Desulfobulbales</taxon>
        <taxon>Desulfobulbaceae</taxon>
        <taxon>Desulfobulbus</taxon>
    </lineage>
</organism>
<proteinExistence type="predicted"/>
<gene>
    <name evidence="1" type="ORF">CAY53_02475</name>
</gene>
<dbReference type="GO" id="GO:0008168">
    <property type="term" value="F:methyltransferase activity"/>
    <property type="evidence" value="ECO:0007669"/>
    <property type="project" value="UniProtKB-KW"/>
</dbReference>
<dbReference type="EMBL" id="CP021255">
    <property type="protein sequence ID" value="AVD70481.1"/>
    <property type="molecule type" value="Genomic_DNA"/>
</dbReference>
<dbReference type="GO" id="GO:0032259">
    <property type="term" value="P:methylation"/>
    <property type="evidence" value="ECO:0007669"/>
    <property type="project" value="UniProtKB-KW"/>
</dbReference>
<dbReference type="Pfam" id="PF05369">
    <property type="entry name" value="MtmB"/>
    <property type="match status" value="1"/>
</dbReference>
<dbReference type="SUPFAM" id="SSF75098">
    <property type="entry name" value="Monomethylamine methyltransferase MtmB"/>
    <property type="match status" value="1"/>
</dbReference>
<keyword evidence="1" id="KW-0808">Transferase</keyword>
<protein>
    <submittedName>
        <fullName evidence="1">Methyltransferase</fullName>
    </submittedName>
</protein>
<dbReference type="InterPro" id="IPR036655">
    <property type="entry name" value="MtmB_sf"/>
</dbReference>
<name>A0A2L1GLC1_9BACT</name>
<keyword evidence="2" id="KW-1185">Reference proteome</keyword>